<accession>A0ACB8RM01</accession>
<evidence type="ECO:0000313" key="1">
    <source>
        <dbReference type="EMBL" id="KAI0044922.1"/>
    </source>
</evidence>
<keyword evidence="2" id="KW-1185">Reference proteome</keyword>
<reference evidence="1" key="1">
    <citation type="submission" date="2021-02" db="EMBL/GenBank/DDBJ databases">
        <authorList>
            <consortium name="DOE Joint Genome Institute"/>
            <person name="Ahrendt S."/>
            <person name="Looney B.P."/>
            <person name="Miyauchi S."/>
            <person name="Morin E."/>
            <person name="Drula E."/>
            <person name="Courty P.E."/>
            <person name="Chicoki N."/>
            <person name="Fauchery L."/>
            <person name="Kohler A."/>
            <person name="Kuo A."/>
            <person name="Labutti K."/>
            <person name="Pangilinan J."/>
            <person name="Lipzen A."/>
            <person name="Riley R."/>
            <person name="Andreopoulos W."/>
            <person name="He G."/>
            <person name="Johnson J."/>
            <person name="Barry K.W."/>
            <person name="Grigoriev I.V."/>
            <person name="Nagy L."/>
            <person name="Hibbett D."/>
            <person name="Henrissat B."/>
            <person name="Matheny P.B."/>
            <person name="Labbe J."/>
            <person name="Martin F."/>
        </authorList>
    </citation>
    <scope>NUCLEOTIDE SEQUENCE</scope>
    <source>
        <strain evidence="1">FP105234-sp</strain>
    </source>
</reference>
<protein>
    <submittedName>
        <fullName evidence="1">TPR-like protein</fullName>
    </submittedName>
</protein>
<comment type="caution">
    <text evidence="1">The sequence shown here is derived from an EMBL/GenBank/DDBJ whole genome shotgun (WGS) entry which is preliminary data.</text>
</comment>
<dbReference type="Proteomes" id="UP000814033">
    <property type="component" value="Unassembled WGS sequence"/>
</dbReference>
<evidence type="ECO:0000313" key="2">
    <source>
        <dbReference type="Proteomes" id="UP000814033"/>
    </source>
</evidence>
<gene>
    <name evidence="1" type="ORF">FA95DRAFT_1622338</name>
</gene>
<organism evidence="1 2">
    <name type="scientific">Auriscalpium vulgare</name>
    <dbReference type="NCBI Taxonomy" id="40419"/>
    <lineage>
        <taxon>Eukaryota</taxon>
        <taxon>Fungi</taxon>
        <taxon>Dikarya</taxon>
        <taxon>Basidiomycota</taxon>
        <taxon>Agaricomycotina</taxon>
        <taxon>Agaricomycetes</taxon>
        <taxon>Russulales</taxon>
        <taxon>Auriscalpiaceae</taxon>
        <taxon>Auriscalpium</taxon>
    </lineage>
</organism>
<name>A0ACB8RM01_9AGAM</name>
<feature type="non-terminal residue" evidence="1">
    <location>
        <position position="1179"/>
    </location>
</feature>
<proteinExistence type="predicted"/>
<reference evidence="1" key="2">
    <citation type="journal article" date="2022" name="New Phytol.">
        <title>Evolutionary transition to the ectomycorrhizal habit in the genomes of a hyperdiverse lineage of mushroom-forming fungi.</title>
        <authorList>
            <person name="Looney B."/>
            <person name="Miyauchi S."/>
            <person name="Morin E."/>
            <person name="Drula E."/>
            <person name="Courty P.E."/>
            <person name="Kohler A."/>
            <person name="Kuo A."/>
            <person name="LaButti K."/>
            <person name="Pangilinan J."/>
            <person name="Lipzen A."/>
            <person name="Riley R."/>
            <person name="Andreopoulos W."/>
            <person name="He G."/>
            <person name="Johnson J."/>
            <person name="Nolan M."/>
            <person name="Tritt A."/>
            <person name="Barry K.W."/>
            <person name="Grigoriev I.V."/>
            <person name="Nagy L.G."/>
            <person name="Hibbett D."/>
            <person name="Henrissat B."/>
            <person name="Matheny P.B."/>
            <person name="Labbe J."/>
            <person name="Martin F.M."/>
        </authorList>
    </citation>
    <scope>NUCLEOTIDE SEQUENCE</scope>
    <source>
        <strain evidence="1">FP105234-sp</strain>
    </source>
</reference>
<sequence>MWSLAIYFGDAGQLLRHNRRCRRRRPAAAQRCLLPPPSQALSIVRDVSTMAASLSAVPKSSSRPSGIPSLRDASKASKTDMAFSTVGTALAILQEVGEMTANVPYIKALSGLVLQIIKIKDDVHTMKEKWAENMRLVLQIQKVIDDFHDACVADGKSDGDLPDYLVRALRGLESTLQDVLSVLAQCTGKRKRDFIKKIANRSQLTKAVDACGRDVQNALTILNMRLVLYQGSTMNDVALAIKAQMASRSSPAYKPAPPVLRRPYPFIGRDVEVNDIVNRIVRKTPARIAILGPGGMGKTSVALAALNMVQDQELYHDACYFVSCEAILSASDLITKLALTFDIAIEPDDTSIERKVMAYLKSVTCMLCLDNFETPWEAQTIAVEELLAQITSLQNVGLIITVRGEEYPASTSWDKSPLDIIKPLDFESAIQTFQNVSQKSDEYSAKLIQAVDCVPLAVNLLAHLAQTESTASLWQRWEKGHTTMVKRNVSKSRLTSLDHSIMLSLESARMAACPLATEFLGILSMLPDGLQLSKVSDLQLAYDEKINIEEVIAVLKQNSLVYISLNDRLSILSPIRLVVLQVLNPSQEMKVVLQEYYMQQIEEQDSNGTFGTARAVFMPEIGNVQAVLENSLHDYEQKERVVGTIAKFSEICYCLGLSDIGLISKGTSIAVDINQKLYGNCLYQWGKLYLQSAQYEEAAEKLHDALSESSMNEALQLHQEVKDVLGQANDLQGLGEIYLHKSDYVEAEKRFLQALKLHKEEGSLSGQADDMRQLGKVYYMHLSDYVKAEEYTRQALTLNIEANDVLGQGHNFLQIGHIYSLSHQHTEAEKAFVEAETLYDQISDVPGQATNCYQKHGETNLLLTELKSAKENFLKAYDLYCKVGDLVGQGNALRGLGDLAISQSDLDSARERFSAALAVQLKSNDTRGRAYSVFFLGKIHRFCSEIEAAKKRFTEAISLHKIANDILGEANAVMNMGEIYMQCQQLPQAQALFEEAFNLYIKAEDAMGAGNTLAHQGDILLLLSDIPKAKETFQRALDFHNKSCDKMGIASDLQNLAKISLRSNDLTAAHSQFLEALKMHKETQNIHNQANTHELLGEVYAKQSDTEKAKLHYMEALKLHEQVGNILGQGNANMLLGSMDAVAKEWDTAEIRYKKALSLHEQAQDILGQANDHMKLGQL</sequence>
<dbReference type="EMBL" id="MU275967">
    <property type="protein sequence ID" value="KAI0044922.1"/>
    <property type="molecule type" value="Genomic_DNA"/>
</dbReference>